<gene>
    <name evidence="2" type="ORF">PDM28_01075</name>
</gene>
<proteinExistence type="predicted"/>
<organism evidence="2 3">
    <name type="scientific">Stenotrophomonas aracearum</name>
    <dbReference type="NCBI Taxonomy" id="3003272"/>
    <lineage>
        <taxon>Bacteria</taxon>
        <taxon>Pseudomonadati</taxon>
        <taxon>Pseudomonadota</taxon>
        <taxon>Gammaproteobacteria</taxon>
        <taxon>Lysobacterales</taxon>
        <taxon>Lysobacteraceae</taxon>
        <taxon>Stenotrophomonas</taxon>
    </lineage>
</organism>
<keyword evidence="1" id="KW-0472">Membrane</keyword>
<accession>A0ABY9YDK2</accession>
<protein>
    <recommendedName>
        <fullName evidence="4">Transmembrane protein</fullName>
    </recommendedName>
</protein>
<keyword evidence="1" id="KW-0812">Transmembrane</keyword>
<dbReference type="EMBL" id="CP115543">
    <property type="protein sequence ID" value="WNH48957.1"/>
    <property type="molecule type" value="Genomic_DNA"/>
</dbReference>
<keyword evidence="3" id="KW-1185">Reference proteome</keyword>
<evidence type="ECO:0008006" key="4">
    <source>
        <dbReference type="Google" id="ProtNLM"/>
    </source>
</evidence>
<reference evidence="2 3" key="1">
    <citation type="submission" date="2022-12" db="EMBL/GenBank/DDBJ databases">
        <title>Two new species, Stenotrophomonas aracearum and Stenotrophomonas oahuensis, isolated from Anthurium (Araceae family) in Hawaii.</title>
        <authorList>
            <person name="Chunag S.C."/>
            <person name="Dobhal S."/>
            <person name="Alvarez A."/>
            <person name="Arif M."/>
        </authorList>
    </citation>
    <scope>NUCLEOTIDE SEQUENCE [LARGE SCALE GENOMIC DNA]</scope>
    <source>
        <strain evidence="2 3">A5588</strain>
    </source>
</reference>
<feature type="transmembrane region" description="Helical" evidence="1">
    <location>
        <begin position="47"/>
        <end position="72"/>
    </location>
</feature>
<evidence type="ECO:0000313" key="2">
    <source>
        <dbReference type="EMBL" id="WNH48957.1"/>
    </source>
</evidence>
<dbReference type="Proteomes" id="UP001305421">
    <property type="component" value="Chromosome"/>
</dbReference>
<name>A0ABY9YDK2_9GAMM</name>
<evidence type="ECO:0000313" key="3">
    <source>
        <dbReference type="Proteomes" id="UP001305421"/>
    </source>
</evidence>
<feature type="transmembrane region" description="Helical" evidence="1">
    <location>
        <begin position="128"/>
        <end position="146"/>
    </location>
</feature>
<sequence>MVPLIAAGYHPPAQEIAKDGPVENPYESSNAHVPKSPRRWKDTAHTVISALIATFCSLQFLAMLLFLITQAGSNYADAPPTSQLAYAAFVSSSLLLGGIALLLRRRICVFFFAAFIVSYVMRNGTTEAFSPSSMAVCFAFLAYASWRWKLGHLNGWPGG</sequence>
<dbReference type="RefSeq" id="WP_311183459.1">
    <property type="nucleotide sequence ID" value="NZ_CP115543.1"/>
</dbReference>
<keyword evidence="1" id="KW-1133">Transmembrane helix</keyword>
<feature type="transmembrane region" description="Helical" evidence="1">
    <location>
        <begin position="84"/>
        <end position="102"/>
    </location>
</feature>
<evidence type="ECO:0000256" key="1">
    <source>
        <dbReference type="SAM" id="Phobius"/>
    </source>
</evidence>